<evidence type="ECO:0000313" key="4">
    <source>
        <dbReference type="Proteomes" id="UP000198431"/>
    </source>
</evidence>
<sequence length="64" mass="7298">MKNLQKLSTQKLSKEELKSINGGVVNCVPYPLCNGDEVSYYGRNICGWYLYRTATNSICMEYLP</sequence>
<comment type="caution">
    <text evidence="1">The sequence shown here is derived from an EMBL/GenBank/DDBJ whole genome shotgun (WGS) entry which is preliminary data.</text>
</comment>
<dbReference type="EMBL" id="MUHB01000027">
    <property type="protein sequence ID" value="OXA99478.1"/>
    <property type="molecule type" value="Genomic_DNA"/>
</dbReference>
<keyword evidence="3" id="KW-1185">Reference proteome</keyword>
<reference evidence="1 4" key="1">
    <citation type="submission" date="2016-11" db="EMBL/GenBank/DDBJ databases">
        <title>Whole genomes of Flavobacteriaceae.</title>
        <authorList>
            <person name="Stine C."/>
            <person name="Li C."/>
            <person name="Tadesse D."/>
        </authorList>
    </citation>
    <scope>NUCLEOTIDE SEQUENCE [LARGE SCALE GENOMIC DNA]</scope>
    <source>
        <strain evidence="1 4">ATCC 19366</strain>
    </source>
</reference>
<name>A0AB36NWY3_9FLAO</name>
<reference evidence="2 3" key="2">
    <citation type="submission" date="2016-11" db="EMBL/GenBank/DDBJ databases">
        <authorList>
            <person name="Varghese N."/>
            <person name="Submissions S."/>
        </authorList>
    </citation>
    <scope>NUCLEOTIDE SEQUENCE [LARGE SCALE GENOMIC DNA]</scope>
    <source>
        <strain evidence="2 3">DSM 6368</strain>
    </source>
</reference>
<dbReference type="Proteomes" id="UP000198431">
    <property type="component" value="Unassembled WGS sequence"/>
</dbReference>
<dbReference type="Proteomes" id="UP000184216">
    <property type="component" value="Unassembled WGS sequence"/>
</dbReference>
<dbReference type="InterPro" id="IPR058074">
    <property type="entry name" value="Bacteriocin-like"/>
</dbReference>
<dbReference type="NCBIfam" id="NF047798">
    <property type="entry name" value="leader_Chryseo"/>
    <property type="match status" value="1"/>
</dbReference>
<evidence type="ECO:0000313" key="3">
    <source>
        <dbReference type="Proteomes" id="UP000184216"/>
    </source>
</evidence>
<dbReference type="AlphaFoldDB" id="A0AB36NWY3"/>
<gene>
    <name evidence="1" type="ORF">B0A72_21775</name>
    <name evidence="2" type="ORF">SAMN05444387_3983</name>
</gene>
<accession>A0AB36NWY3</accession>
<dbReference type="RefSeq" id="WP_042565534.1">
    <property type="nucleotide sequence ID" value="NZ_CP130042.1"/>
</dbReference>
<evidence type="ECO:0000313" key="2">
    <source>
        <dbReference type="EMBL" id="SHN07651.1"/>
    </source>
</evidence>
<dbReference type="EMBL" id="FRBX01000006">
    <property type="protein sequence ID" value="SHN07651.1"/>
    <property type="molecule type" value="Genomic_DNA"/>
</dbReference>
<evidence type="ECO:0000313" key="1">
    <source>
        <dbReference type="EMBL" id="OXA99478.1"/>
    </source>
</evidence>
<organism evidence="1 4">
    <name type="scientific">Flavobacterium pectinovorum</name>
    <dbReference type="NCBI Taxonomy" id="29533"/>
    <lineage>
        <taxon>Bacteria</taxon>
        <taxon>Pseudomonadati</taxon>
        <taxon>Bacteroidota</taxon>
        <taxon>Flavobacteriia</taxon>
        <taxon>Flavobacteriales</taxon>
        <taxon>Flavobacteriaceae</taxon>
        <taxon>Flavobacterium</taxon>
    </lineage>
</organism>
<proteinExistence type="predicted"/>
<protein>
    <submittedName>
        <fullName evidence="2">Bacteriocin-type signal sequence-containing protein</fullName>
    </submittedName>
</protein>